<accession>A0A8S1RUM7</accession>
<sequence>MTIIGSNKNVKVAKFYQYDDQREGERKISQQVFGNDNIQEPQNNIILLQIEEFQDGIEIIKKCKTADIIMEIQIQEVEKKGYCYRFKSLYKQIKAQRIKKDEAQMYRCDNS</sequence>
<keyword evidence="2" id="KW-1185">Reference proteome</keyword>
<dbReference type="Proteomes" id="UP000692954">
    <property type="component" value="Unassembled WGS sequence"/>
</dbReference>
<evidence type="ECO:0000313" key="2">
    <source>
        <dbReference type="Proteomes" id="UP000692954"/>
    </source>
</evidence>
<comment type="caution">
    <text evidence="1">The sequence shown here is derived from an EMBL/GenBank/DDBJ whole genome shotgun (WGS) entry which is preliminary data.</text>
</comment>
<protein>
    <submittedName>
        <fullName evidence="1">Uncharacterized protein</fullName>
    </submittedName>
</protein>
<dbReference type="AlphaFoldDB" id="A0A8S1RUM7"/>
<dbReference type="EMBL" id="CAJJDN010000267">
    <property type="protein sequence ID" value="CAD8130174.1"/>
    <property type="molecule type" value="Genomic_DNA"/>
</dbReference>
<gene>
    <name evidence="1" type="ORF">PSON_ATCC_30995.1.T2670022</name>
</gene>
<organism evidence="1 2">
    <name type="scientific">Paramecium sonneborni</name>
    <dbReference type="NCBI Taxonomy" id="65129"/>
    <lineage>
        <taxon>Eukaryota</taxon>
        <taxon>Sar</taxon>
        <taxon>Alveolata</taxon>
        <taxon>Ciliophora</taxon>
        <taxon>Intramacronucleata</taxon>
        <taxon>Oligohymenophorea</taxon>
        <taxon>Peniculida</taxon>
        <taxon>Parameciidae</taxon>
        <taxon>Paramecium</taxon>
    </lineage>
</organism>
<name>A0A8S1RUM7_9CILI</name>
<proteinExistence type="predicted"/>
<reference evidence="1" key="1">
    <citation type="submission" date="2021-01" db="EMBL/GenBank/DDBJ databases">
        <authorList>
            <consortium name="Genoscope - CEA"/>
            <person name="William W."/>
        </authorList>
    </citation>
    <scope>NUCLEOTIDE SEQUENCE</scope>
</reference>
<evidence type="ECO:0000313" key="1">
    <source>
        <dbReference type="EMBL" id="CAD8130174.1"/>
    </source>
</evidence>